<protein>
    <submittedName>
        <fullName evidence="1">Uncharacterized protein</fullName>
    </submittedName>
</protein>
<proteinExistence type="predicted"/>
<accession>A0A3L8S6R4</accession>
<name>A0A3L8S6R4_CHLGU</name>
<organism evidence="1 2">
    <name type="scientific">Chloebia gouldiae</name>
    <name type="common">Gouldian finch</name>
    <name type="synonym">Erythrura gouldiae</name>
    <dbReference type="NCBI Taxonomy" id="44316"/>
    <lineage>
        <taxon>Eukaryota</taxon>
        <taxon>Metazoa</taxon>
        <taxon>Chordata</taxon>
        <taxon>Craniata</taxon>
        <taxon>Vertebrata</taxon>
        <taxon>Euteleostomi</taxon>
        <taxon>Archelosauria</taxon>
        <taxon>Archosauria</taxon>
        <taxon>Dinosauria</taxon>
        <taxon>Saurischia</taxon>
        <taxon>Theropoda</taxon>
        <taxon>Coelurosauria</taxon>
        <taxon>Aves</taxon>
        <taxon>Neognathae</taxon>
        <taxon>Neoaves</taxon>
        <taxon>Telluraves</taxon>
        <taxon>Australaves</taxon>
        <taxon>Passeriformes</taxon>
        <taxon>Passeroidea</taxon>
        <taxon>Passeridae</taxon>
        <taxon>Chloebia</taxon>
    </lineage>
</organism>
<evidence type="ECO:0000313" key="1">
    <source>
        <dbReference type="EMBL" id="RLV97710.1"/>
    </source>
</evidence>
<gene>
    <name evidence="1" type="ORF">DV515_00011554</name>
</gene>
<comment type="caution">
    <text evidence="1">The sequence shown here is derived from an EMBL/GenBank/DDBJ whole genome shotgun (WGS) entry which is preliminary data.</text>
</comment>
<dbReference type="EMBL" id="QUSF01000053">
    <property type="protein sequence ID" value="RLV97710.1"/>
    <property type="molecule type" value="Genomic_DNA"/>
</dbReference>
<keyword evidence="2" id="KW-1185">Reference proteome</keyword>
<dbReference type="Proteomes" id="UP000276834">
    <property type="component" value="Unassembled WGS sequence"/>
</dbReference>
<evidence type="ECO:0000313" key="2">
    <source>
        <dbReference type="Proteomes" id="UP000276834"/>
    </source>
</evidence>
<reference evidence="1 2" key="1">
    <citation type="journal article" date="2018" name="Proc. R. Soc. B">
        <title>A non-coding region near Follistatin controls head colour polymorphism in the Gouldian finch.</title>
        <authorList>
            <person name="Toomey M.B."/>
            <person name="Marques C.I."/>
            <person name="Andrade P."/>
            <person name="Araujo P.M."/>
            <person name="Sabatino S."/>
            <person name="Gazda M.A."/>
            <person name="Afonso S."/>
            <person name="Lopes R.J."/>
            <person name="Corbo J.C."/>
            <person name="Carneiro M."/>
        </authorList>
    </citation>
    <scope>NUCLEOTIDE SEQUENCE [LARGE SCALE GENOMIC DNA]</scope>
    <source>
        <strain evidence="1">Red01</strain>
        <tissue evidence="1">Muscle</tissue>
    </source>
</reference>
<sequence>MPSRLRIAGSAAGHGEVKTCADSCGTSRKHFPESECETALSNCSSQWRNTNCLQVNGITKEEFRHMENAAVTREGGLGWQKRAGDDQGHQASSY</sequence>
<dbReference type="AlphaFoldDB" id="A0A3L8S6R4"/>